<dbReference type="SUPFAM" id="SSF55486">
    <property type="entry name" value="Metalloproteases ('zincins'), catalytic domain"/>
    <property type="match status" value="1"/>
</dbReference>
<dbReference type="SMART" id="SM01263">
    <property type="entry name" value="Leuk-A4-hydro_C"/>
    <property type="match status" value="1"/>
</dbReference>
<dbReference type="Pfam" id="PF01433">
    <property type="entry name" value="Peptidase_M1"/>
    <property type="match status" value="1"/>
</dbReference>
<feature type="binding site" evidence="11">
    <location>
        <position position="317"/>
    </location>
    <ligand>
        <name>Zn(2+)</name>
        <dbReference type="ChEBI" id="CHEBI:29105"/>
        <note>catalytic</note>
    </ligand>
</feature>
<protein>
    <submittedName>
        <fullName evidence="14">Leukotriene A4 hydrolase</fullName>
    </submittedName>
</protein>
<dbReference type="InterPro" id="IPR042097">
    <property type="entry name" value="Aminopeptidase_N-like_N_sf"/>
</dbReference>
<dbReference type="EMBL" id="JAFCMP010000547">
    <property type="protein sequence ID" value="KAG5175679.1"/>
    <property type="molecule type" value="Genomic_DNA"/>
</dbReference>
<evidence type="ECO:0000259" key="13">
    <source>
        <dbReference type="SMART" id="SM01263"/>
    </source>
</evidence>
<keyword evidence="6 14" id="KW-0378">Hydrolase</keyword>
<keyword evidence="8" id="KW-0482">Metalloprotease</keyword>
<dbReference type="OrthoDB" id="79562at2759"/>
<evidence type="ECO:0000256" key="5">
    <source>
        <dbReference type="ARBA" id="ARBA00022723"/>
    </source>
</evidence>
<dbReference type="InterPro" id="IPR034015">
    <property type="entry name" value="M1_LTA4H"/>
</dbReference>
<feature type="binding site" evidence="10">
    <location>
        <begin position="138"/>
        <end position="140"/>
    </location>
    <ligand>
        <name>a peptide</name>
        <dbReference type="ChEBI" id="CHEBI:60466"/>
    </ligand>
</feature>
<evidence type="ECO:0000256" key="3">
    <source>
        <dbReference type="ARBA" id="ARBA00022490"/>
    </source>
</evidence>
<dbReference type="PRINTS" id="PR00756">
    <property type="entry name" value="ALADIPTASE"/>
</dbReference>
<dbReference type="Proteomes" id="UP000664859">
    <property type="component" value="Unassembled WGS sequence"/>
</dbReference>
<dbReference type="GO" id="GO:0008237">
    <property type="term" value="F:metallopeptidase activity"/>
    <property type="evidence" value="ECO:0007669"/>
    <property type="project" value="UniProtKB-KW"/>
</dbReference>
<dbReference type="InterPro" id="IPR001930">
    <property type="entry name" value="Peptidase_M1"/>
</dbReference>
<name>A0A835YHW6_9STRA</name>
<evidence type="ECO:0000256" key="4">
    <source>
        <dbReference type="ARBA" id="ARBA00022670"/>
    </source>
</evidence>
<comment type="subcellular location">
    <subcellularLocation>
        <location evidence="1">Cytoplasm</location>
    </subcellularLocation>
</comment>
<dbReference type="InterPro" id="IPR027268">
    <property type="entry name" value="Peptidase_M4/M1_CTD_sf"/>
</dbReference>
<keyword evidence="5 11" id="KW-0479">Metal-binding</keyword>
<dbReference type="AlphaFoldDB" id="A0A835YHW6"/>
<dbReference type="Pfam" id="PF17900">
    <property type="entry name" value="Peptidase_M1_N"/>
    <property type="match status" value="1"/>
</dbReference>
<feature type="active site" description="Proton acceptor" evidence="9">
    <location>
        <position position="314"/>
    </location>
</feature>
<feature type="binding site" evidence="10">
    <location>
        <begin position="284"/>
        <end position="289"/>
    </location>
    <ligand>
        <name>a peptide</name>
        <dbReference type="ChEBI" id="CHEBI:60466"/>
    </ligand>
</feature>
<evidence type="ECO:0000256" key="1">
    <source>
        <dbReference type="ARBA" id="ARBA00004496"/>
    </source>
</evidence>
<dbReference type="Gene3D" id="2.60.40.1730">
    <property type="entry name" value="tricorn interacting facor f3 domain"/>
    <property type="match status" value="1"/>
</dbReference>
<dbReference type="InterPro" id="IPR015211">
    <property type="entry name" value="Peptidase_M1_C"/>
</dbReference>
<gene>
    <name evidence="14" type="ORF">JKP88DRAFT_256805</name>
</gene>
<dbReference type="InterPro" id="IPR049980">
    <property type="entry name" value="LTA4H_cat"/>
</dbReference>
<feature type="region of interest" description="Disordered" evidence="12">
    <location>
        <begin position="1"/>
        <end position="20"/>
    </location>
</feature>
<dbReference type="PANTHER" id="PTHR45726:SF3">
    <property type="entry name" value="LEUKOTRIENE A-4 HYDROLASE"/>
    <property type="match status" value="1"/>
</dbReference>
<feature type="domain" description="Peptidase M1 leukotriene A4 hydrolase/aminopeptidase C-terminal" evidence="13">
    <location>
        <begin position="442"/>
        <end position="576"/>
    </location>
</feature>
<keyword evidence="15" id="KW-1185">Reference proteome</keyword>
<comment type="caution">
    <text evidence="14">The sequence shown here is derived from an EMBL/GenBank/DDBJ whole genome shotgun (WGS) entry which is preliminary data.</text>
</comment>
<reference evidence="14" key="1">
    <citation type="submission" date="2021-02" db="EMBL/GenBank/DDBJ databases">
        <title>First Annotated Genome of the Yellow-green Alga Tribonema minus.</title>
        <authorList>
            <person name="Mahan K.M."/>
        </authorList>
    </citation>
    <scope>NUCLEOTIDE SEQUENCE</scope>
    <source>
        <strain evidence="14">UTEX B ZZ1240</strain>
    </source>
</reference>
<dbReference type="InterPro" id="IPR045357">
    <property type="entry name" value="Aminopeptidase_N-like_N"/>
</dbReference>
<feature type="binding site" evidence="10">
    <location>
        <begin position="532"/>
        <end position="534"/>
    </location>
    <ligand>
        <name>a peptide</name>
        <dbReference type="ChEBI" id="CHEBI:60466"/>
    </ligand>
</feature>
<feature type="compositionally biased region" description="Polar residues" evidence="12">
    <location>
        <begin position="9"/>
        <end position="19"/>
    </location>
</feature>
<evidence type="ECO:0000313" key="15">
    <source>
        <dbReference type="Proteomes" id="UP000664859"/>
    </source>
</evidence>
<dbReference type="PANTHER" id="PTHR45726">
    <property type="entry name" value="LEUKOTRIENE A-4 HYDROLASE"/>
    <property type="match status" value="1"/>
</dbReference>
<evidence type="ECO:0000256" key="2">
    <source>
        <dbReference type="ARBA" id="ARBA00010136"/>
    </source>
</evidence>
<dbReference type="GO" id="GO:0008270">
    <property type="term" value="F:zinc ion binding"/>
    <property type="evidence" value="ECO:0007669"/>
    <property type="project" value="InterPro"/>
</dbReference>
<evidence type="ECO:0000256" key="10">
    <source>
        <dbReference type="PIRSR" id="PIRSR634015-2"/>
    </source>
</evidence>
<evidence type="ECO:0000313" key="14">
    <source>
        <dbReference type="EMBL" id="KAG5175679.1"/>
    </source>
</evidence>
<evidence type="ECO:0000256" key="8">
    <source>
        <dbReference type="ARBA" id="ARBA00023049"/>
    </source>
</evidence>
<feature type="binding site" evidence="11">
    <location>
        <position position="336"/>
    </location>
    <ligand>
        <name>Zn(2+)</name>
        <dbReference type="ChEBI" id="CHEBI:29105"/>
        <note>catalytic</note>
    </ligand>
</feature>
<dbReference type="CDD" id="cd09599">
    <property type="entry name" value="M1_LTA4H"/>
    <property type="match status" value="1"/>
</dbReference>
<feature type="binding site" evidence="11">
    <location>
        <position position="313"/>
    </location>
    <ligand>
        <name>Zn(2+)</name>
        <dbReference type="ChEBI" id="CHEBI:29105"/>
        <note>catalytic</note>
    </ligand>
</feature>
<organism evidence="14 15">
    <name type="scientific">Tribonema minus</name>
    <dbReference type="NCBI Taxonomy" id="303371"/>
    <lineage>
        <taxon>Eukaryota</taxon>
        <taxon>Sar</taxon>
        <taxon>Stramenopiles</taxon>
        <taxon>Ochrophyta</taxon>
        <taxon>PX clade</taxon>
        <taxon>Xanthophyceae</taxon>
        <taxon>Tribonematales</taxon>
        <taxon>Tribonemataceae</taxon>
        <taxon>Tribonema</taxon>
    </lineage>
</organism>
<dbReference type="FunFam" id="2.60.40.1730:FF:000004">
    <property type="entry name" value="Leukotriene A(4) hydrolase"/>
    <property type="match status" value="1"/>
</dbReference>
<feature type="active site" description="Proton donor" evidence="9">
    <location>
        <position position="404"/>
    </location>
</feature>
<dbReference type="Gene3D" id="3.30.2010.30">
    <property type="match status" value="2"/>
</dbReference>
<keyword evidence="7 11" id="KW-0862">Zinc</keyword>
<dbReference type="Pfam" id="PF09127">
    <property type="entry name" value="Leuk-A4-hydro_C"/>
    <property type="match status" value="1"/>
</dbReference>
<evidence type="ECO:0000256" key="11">
    <source>
        <dbReference type="PIRSR" id="PIRSR634015-3"/>
    </source>
</evidence>
<dbReference type="Gene3D" id="1.10.390.10">
    <property type="entry name" value="Neutral Protease Domain 2"/>
    <property type="match status" value="1"/>
</dbReference>
<sequence>MAAEESQRDFSSQSNSGSVHGTHLSLKLAVDFEAKVITGSATYTVKVVENGATQFVLDTSTLVITKVEVDGVRAKFRQHVEHQTFGSALEITLPGAERAAGSTATVSIFYNTSPRSSAVQWLPPAQTAGKARPYLFTQCQAIHARALLPCQDTPAAKLTYDATVEVPEWATCLMSALSTGAPATAGSSEGMRTFGFHQPVPVPSYLIALAVGDLASREISHRCRIWSEPSMVDAAAHDFAQTEEFLTAAEELTCPYEFLTAAEELTCPYVWGRYDVLCLPPSFPYGGMENPCLTFVTPTLLTGDRSLAFVVAHEISHSWTGNLITNRTWQSFWLNEGFTMWLERKIMSRVTRDARYYDFDAHIGWNHLKEDIALFESKGSAALTALCPPLEGIDPDDAFSSVPYEKGFALLNELQTRIGAEAFEEFVKTYIDNFKFGTITGTQFRAFVQASSYFKGDALDGLDWDEWLFAPGMPRNKPNALALEVLRAMDAAYGLSAARNSELAFRWQLLCLRRRADFIVSHVLEFITSQGRMKFTRPLYRELNKRPETASQAVDAFMANADFYHPICRAMVAKDLGLQMKKNMSRSLRCARYA</sequence>
<dbReference type="SUPFAM" id="SSF63737">
    <property type="entry name" value="Leukotriene A4 hydrolase N-terminal domain"/>
    <property type="match status" value="1"/>
</dbReference>
<dbReference type="GO" id="GO:0004301">
    <property type="term" value="F:epoxide hydrolase activity"/>
    <property type="evidence" value="ECO:0007669"/>
    <property type="project" value="TreeGrafter"/>
</dbReference>
<dbReference type="GO" id="GO:0004177">
    <property type="term" value="F:aminopeptidase activity"/>
    <property type="evidence" value="ECO:0007669"/>
    <property type="project" value="TreeGrafter"/>
</dbReference>
<evidence type="ECO:0000256" key="6">
    <source>
        <dbReference type="ARBA" id="ARBA00022801"/>
    </source>
</evidence>
<evidence type="ECO:0000256" key="7">
    <source>
        <dbReference type="ARBA" id="ARBA00022833"/>
    </source>
</evidence>
<comment type="cofactor">
    <cofactor evidence="11">
        <name>Zn(2+)</name>
        <dbReference type="ChEBI" id="CHEBI:29105"/>
    </cofactor>
    <text evidence="11">Binds 1 zinc ion per subunit.</text>
</comment>
<dbReference type="GO" id="GO:0006508">
    <property type="term" value="P:proteolysis"/>
    <property type="evidence" value="ECO:0007669"/>
    <property type="project" value="UniProtKB-KW"/>
</dbReference>
<dbReference type="GO" id="GO:0005829">
    <property type="term" value="C:cytosol"/>
    <property type="evidence" value="ECO:0007669"/>
    <property type="project" value="TreeGrafter"/>
</dbReference>
<dbReference type="InterPro" id="IPR014782">
    <property type="entry name" value="Peptidase_M1_dom"/>
</dbReference>
<evidence type="ECO:0000256" key="12">
    <source>
        <dbReference type="SAM" id="MobiDB-lite"/>
    </source>
</evidence>
<keyword evidence="3" id="KW-0963">Cytoplasm</keyword>
<accession>A0A835YHW6</accession>
<dbReference type="FunFam" id="3.30.2010.30:FF:000001">
    <property type="entry name" value="Leukotriene A(4) hydrolase"/>
    <property type="match status" value="1"/>
</dbReference>
<keyword evidence="4" id="KW-0645">Protease</keyword>
<proteinExistence type="inferred from homology"/>
<dbReference type="SUPFAM" id="SSF48371">
    <property type="entry name" value="ARM repeat"/>
    <property type="match status" value="1"/>
</dbReference>
<dbReference type="InterPro" id="IPR016024">
    <property type="entry name" value="ARM-type_fold"/>
</dbReference>
<evidence type="ECO:0000256" key="9">
    <source>
        <dbReference type="PIRSR" id="PIRSR634015-1"/>
    </source>
</evidence>
<comment type="similarity">
    <text evidence="2">Belongs to the peptidase M1 family.</text>
</comment>